<comment type="caution">
    <text evidence="1">The sequence shown here is derived from an EMBL/GenBank/DDBJ whole genome shotgun (WGS) entry which is preliminary data.</text>
</comment>
<sequence length="106" mass="11834">MNAFSPPVIVVSNGIDKNSNEKFKLPIPNRLNSNSSFEISPLNIHDNDNSRTNDIDVDSLNRTNSTTYMYLIGRLCRCLVSINERNKVAPKGRSKYEISSCNLSGV</sequence>
<proteinExistence type="predicted"/>
<organism evidence="1 2">
    <name type="scientific">Blepharisma stoltei</name>
    <dbReference type="NCBI Taxonomy" id="1481888"/>
    <lineage>
        <taxon>Eukaryota</taxon>
        <taxon>Sar</taxon>
        <taxon>Alveolata</taxon>
        <taxon>Ciliophora</taxon>
        <taxon>Postciliodesmatophora</taxon>
        <taxon>Heterotrichea</taxon>
        <taxon>Heterotrichida</taxon>
        <taxon>Blepharismidae</taxon>
        <taxon>Blepharisma</taxon>
    </lineage>
</organism>
<protein>
    <submittedName>
        <fullName evidence="1">Uncharacterized protein</fullName>
    </submittedName>
</protein>
<gene>
    <name evidence="1" type="ORF">BSTOLATCC_MIC41920</name>
</gene>
<name>A0AAU9JQ59_9CILI</name>
<dbReference type="Proteomes" id="UP001162131">
    <property type="component" value="Unassembled WGS sequence"/>
</dbReference>
<dbReference type="AlphaFoldDB" id="A0AAU9JQ59"/>
<dbReference type="EMBL" id="CAJZBQ010000041">
    <property type="protein sequence ID" value="CAG9326646.1"/>
    <property type="molecule type" value="Genomic_DNA"/>
</dbReference>
<evidence type="ECO:0000313" key="2">
    <source>
        <dbReference type="Proteomes" id="UP001162131"/>
    </source>
</evidence>
<accession>A0AAU9JQ59</accession>
<keyword evidence="2" id="KW-1185">Reference proteome</keyword>
<reference evidence="1" key="1">
    <citation type="submission" date="2021-09" db="EMBL/GenBank/DDBJ databases">
        <authorList>
            <consortium name="AG Swart"/>
            <person name="Singh M."/>
            <person name="Singh A."/>
            <person name="Seah K."/>
            <person name="Emmerich C."/>
        </authorList>
    </citation>
    <scope>NUCLEOTIDE SEQUENCE</scope>
    <source>
        <strain evidence="1">ATCC30299</strain>
    </source>
</reference>
<evidence type="ECO:0000313" key="1">
    <source>
        <dbReference type="EMBL" id="CAG9326646.1"/>
    </source>
</evidence>